<comment type="catalytic activity">
    <reaction evidence="1 10">
        <text>an alkylmercury + H(+) = an alkane + Hg(2+)</text>
        <dbReference type="Rhea" id="RHEA:18777"/>
        <dbReference type="ChEBI" id="CHEBI:15378"/>
        <dbReference type="ChEBI" id="CHEBI:16793"/>
        <dbReference type="ChEBI" id="CHEBI:18310"/>
        <dbReference type="ChEBI" id="CHEBI:83725"/>
        <dbReference type="EC" id="4.99.1.2"/>
    </reaction>
</comment>
<evidence type="ECO:0000256" key="9">
    <source>
        <dbReference type="ARBA" id="ARBA00031271"/>
    </source>
</evidence>
<sequence length="215" mass="22905">MDTSAQKLADRLTAALGGGENVTGQPWLWRPLLQLLATGRPVTTGQLATATSHTEDDVRHALAAMPDTEYDETGRIIGSGLTQRPTPHRFEVDGKQLYTWCALDTLVFPAVLGRTAHVESPCHATGTPIRLTAAPDGVTGLTPADAVVSIVTPDDLTSVRSAFCNHVHFFANPAAAQDWLTDHPGMTVLPVADAYQLGRPLTQNLLDGTTPESCC</sequence>
<dbReference type="NCBIfam" id="NF033555">
    <property type="entry name" value="lyase_MerB"/>
    <property type="match status" value="1"/>
</dbReference>
<dbReference type="InterPro" id="IPR053717">
    <property type="entry name" value="MerB_lyase_sf"/>
</dbReference>
<dbReference type="Pfam" id="PF03243">
    <property type="entry name" value="MerB"/>
    <property type="match status" value="1"/>
</dbReference>
<evidence type="ECO:0000313" key="12">
    <source>
        <dbReference type="EMBL" id="NEA84920.1"/>
    </source>
</evidence>
<name>A0A6G3QNZ8_9ACTN</name>
<evidence type="ECO:0000256" key="8">
    <source>
        <dbReference type="ARBA" id="ARBA00025326"/>
    </source>
</evidence>
<dbReference type="Gene3D" id="3.30.450.410">
    <property type="match status" value="1"/>
</dbReference>
<evidence type="ECO:0000256" key="5">
    <source>
        <dbReference type="ARBA" id="ARBA00022466"/>
    </source>
</evidence>
<evidence type="ECO:0000256" key="7">
    <source>
        <dbReference type="ARBA" id="ARBA00023239"/>
    </source>
</evidence>
<keyword evidence="5 10" id="KW-0475">Mercuric resistance</keyword>
<dbReference type="GO" id="GO:0018836">
    <property type="term" value="F:alkylmercury lyase activity"/>
    <property type="evidence" value="ECO:0007669"/>
    <property type="project" value="UniProtKB-UniRule"/>
</dbReference>
<keyword evidence="6 10" id="KW-0476">Mercury</keyword>
<evidence type="ECO:0000256" key="10">
    <source>
        <dbReference type="HAMAP-Rule" id="MF_00714"/>
    </source>
</evidence>
<dbReference type="InterPro" id="IPR036390">
    <property type="entry name" value="WH_DNA-bd_sf"/>
</dbReference>
<evidence type="ECO:0000256" key="3">
    <source>
        <dbReference type="ARBA" id="ARBA00013237"/>
    </source>
</evidence>
<evidence type="ECO:0000259" key="11">
    <source>
        <dbReference type="Pfam" id="PF12324"/>
    </source>
</evidence>
<dbReference type="Pfam" id="PF12324">
    <property type="entry name" value="HTH_15"/>
    <property type="match status" value="1"/>
</dbReference>
<dbReference type="SUPFAM" id="SSF160387">
    <property type="entry name" value="NosL/MerB-like"/>
    <property type="match status" value="1"/>
</dbReference>
<dbReference type="EC" id="4.99.1.2" evidence="3 10"/>
<comment type="similarity">
    <text evidence="2 10">Belongs to the MerB family.</text>
</comment>
<dbReference type="InterPro" id="IPR024259">
    <property type="entry name" value="MerB_HTH_dom"/>
</dbReference>
<dbReference type="InterPro" id="IPR004927">
    <property type="entry name" value="MerB"/>
</dbReference>
<gene>
    <name evidence="10 12" type="primary">merB</name>
    <name evidence="12" type="ORF">G3I53_02265</name>
</gene>
<comment type="caution">
    <text evidence="12">The sequence shown here is derived from an EMBL/GenBank/DDBJ whole genome shotgun (WGS) entry which is preliminary data.</text>
</comment>
<accession>A0A6G3QNZ8</accession>
<protein>
    <recommendedName>
        <fullName evidence="4 10">Alkylmercury lyase</fullName>
        <ecNumber evidence="3 10">4.99.1.2</ecNumber>
    </recommendedName>
    <alternativeName>
        <fullName evidence="9 10">Organomercurial lyase</fullName>
    </alternativeName>
</protein>
<keyword evidence="7 10" id="KW-0456">Lyase</keyword>
<comment type="function">
    <text evidence="8 10">Cleaves the carbon-mercury bond of organomercurials such as phenylmercuric acetate. One product is Hg(2+), which is subsequently detoxified by the mercuric reductase.</text>
</comment>
<evidence type="ECO:0000256" key="4">
    <source>
        <dbReference type="ARBA" id="ARBA00018180"/>
    </source>
</evidence>
<dbReference type="EMBL" id="JAAGMD010000073">
    <property type="protein sequence ID" value="NEA84920.1"/>
    <property type="molecule type" value="Genomic_DNA"/>
</dbReference>
<proteinExistence type="inferred from homology"/>
<dbReference type="RefSeq" id="WP_030379238.1">
    <property type="nucleotide sequence ID" value="NZ_JAAGMD010000073.1"/>
</dbReference>
<dbReference type="PRINTS" id="PR01699">
    <property type="entry name" value="ORGNOHGLYASE"/>
</dbReference>
<evidence type="ECO:0000256" key="6">
    <source>
        <dbReference type="ARBA" id="ARBA00022914"/>
    </source>
</evidence>
<evidence type="ECO:0000256" key="2">
    <source>
        <dbReference type="ARBA" id="ARBA00009443"/>
    </source>
</evidence>
<evidence type="ECO:0000256" key="1">
    <source>
        <dbReference type="ARBA" id="ARBA00000165"/>
    </source>
</evidence>
<dbReference type="NCBIfam" id="NF009710">
    <property type="entry name" value="PRK13239.1"/>
    <property type="match status" value="1"/>
</dbReference>
<dbReference type="GO" id="GO:0046689">
    <property type="term" value="P:response to mercury ion"/>
    <property type="evidence" value="ECO:0007669"/>
    <property type="project" value="UniProtKB-UniRule"/>
</dbReference>
<feature type="domain" description="Alkylmercury lyase helix-turn-helix" evidence="11">
    <location>
        <begin position="8"/>
        <end position="80"/>
    </location>
</feature>
<organism evidence="12">
    <name type="scientific">Streptomyces sp. SID14436</name>
    <dbReference type="NCBI Taxonomy" id="2706070"/>
    <lineage>
        <taxon>Bacteria</taxon>
        <taxon>Bacillati</taxon>
        <taxon>Actinomycetota</taxon>
        <taxon>Actinomycetes</taxon>
        <taxon>Kitasatosporales</taxon>
        <taxon>Streptomycetaceae</taxon>
        <taxon>Streptomyces</taxon>
    </lineage>
</organism>
<dbReference type="SUPFAM" id="SSF46785">
    <property type="entry name" value="Winged helix' DNA-binding domain"/>
    <property type="match status" value="1"/>
</dbReference>
<dbReference type="AlphaFoldDB" id="A0A6G3QNZ8"/>
<dbReference type="HAMAP" id="MF_00714">
    <property type="entry name" value="MerB"/>
    <property type="match status" value="1"/>
</dbReference>
<reference evidence="12" key="1">
    <citation type="submission" date="2020-01" db="EMBL/GenBank/DDBJ databases">
        <title>Insect and environment-associated Actinomycetes.</title>
        <authorList>
            <person name="Currrie C."/>
            <person name="Chevrette M."/>
            <person name="Carlson C."/>
            <person name="Stubbendieck R."/>
            <person name="Wendt-Pienkowski E."/>
        </authorList>
    </citation>
    <scope>NUCLEOTIDE SEQUENCE</scope>
    <source>
        <strain evidence="12">SID14436</strain>
    </source>
</reference>
<dbReference type="PIRSF" id="PIRSF001458">
    <property type="entry name" value="MerB"/>
    <property type="match status" value="1"/>
</dbReference>